<evidence type="ECO:0000256" key="6">
    <source>
        <dbReference type="SAM" id="Phobius"/>
    </source>
</evidence>
<dbReference type="Pfam" id="PF01036">
    <property type="entry name" value="Bac_rhodopsin"/>
    <property type="match status" value="1"/>
</dbReference>
<name>A0AAE0NU46_9PEZI</name>
<feature type="transmembrane region" description="Helical" evidence="6">
    <location>
        <begin position="223"/>
        <end position="244"/>
    </location>
</feature>
<feature type="transmembrane region" description="Helical" evidence="6">
    <location>
        <begin position="156"/>
        <end position="175"/>
    </location>
</feature>
<sequence>MAIIYPRRNEALEINRPGSDQALTVEGSDWLFAVTAVFAVSLLALYALTFTARAGERFFHYVFIVANFVGVIAYFAMASDLGWSQILQANNRDNGYTRQIFFPKYVLWVVTFPAAILALGVLSSVAWTTIFFNIALSWIWVICYLVGAYTMTNYKWGFFAFGTAAYLFLAFHTLVEGRRSAFRVGVSGHYTALAGWLNLLWLLYPIAWGLSDGGNKIGITPSFIFFGILDVLMIPVLSFATVYLSRRWDYGRLNIAFTQYGRVHAAPGTFPEKETAPATATPAAAAV</sequence>
<dbReference type="PRINTS" id="PR00251">
    <property type="entry name" value="BACTRLOPSIN"/>
</dbReference>
<keyword evidence="4 6" id="KW-1133">Transmembrane helix</keyword>
<dbReference type="PANTHER" id="PTHR28286">
    <property type="match status" value="1"/>
</dbReference>
<feature type="transmembrane region" description="Helical" evidence="6">
    <location>
        <begin position="130"/>
        <end position="150"/>
    </location>
</feature>
<dbReference type="GO" id="GO:0005783">
    <property type="term" value="C:endoplasmic reticulum"/>
    <property type="evidence" value="ECO:0007669"/>
    <property type="project" value="TreeGrafter"/>
</dbReference>
<evidence type="ECO:0000256" key="2">
    <source>
        <dbReference type="ARBA" id="ARBA00008130"/>
    </source>
</evidence>
<evidence type="ECO:0000256" key="1">
    <source>
        <dbReference type="ARBA" id="ARBA00004141"/>
    </source>
</evidence>
<comment type="similarity">
    <text evidence="2">Belongs to the archaeal/bacterial/fungal opsin family.</text>
</comment>
<feature type="transmembrane region" description="Helical" evidence="6">
    <location>
        <begin position="187"/>
        <end position="211"/>
    </location>
</feature>
<comment type="subcellular location">
    <subcellularLocation>
        <location evidence="1">Membrane</location>
        <topology evidence="1">Multi-pass membrane protein</topology>
    </subcellularLocation>
</comment>
<keyword evidence="5 6" id="KW-0472">Membrane</keyword>
<dbReference type="InterPro" id="IPR043476">
    <property type="entry name" value="Yro2-like_7TM"/>
</dbReference>
<dbReference type="GO" id="GO:0005886">
    <property type="term" value="C:plasma membrane"/>
    <property type="evidence" value="ECO:0007669"/>
    <property type="project" value="TreeGrafter"/>
</dbReference>
<organism evidence="7 8">
    <name type="scientific">Podospora didyma</name>
    <dbReference type="NCBI Taxonomy" id="330526"/>
    <lineage>
        <taxon>Eukaryota</taxon>
        <taxon>Fungi</taxon>
        <taxon>Dikarya</taxon>
        <taxon>Ascomycota</taxon>
        <taxon>Pezizomycotina</taxon>
        <taxon>Sordariomycetes</taxon>
        <taxon>Sordariomycetidae</taxon>
        <taxon>Sordariales</taxon>
        <taxon>Podosporaceae</taxon>
        <taxon>Podospora</taxon>
    </lineage>
</organism>
<keyword evidence="8" id="KW-1185">Reference proteome</keyword>
<dbReference type="PANTHER" id="PTHR28286:SF1">
    <property type="entry name" value="30 KDA HEAT SHOCK PROTEIN-RELATED"/>
    <property type="match status" value="1"/>
</dbReference>
<evidence type="ECO:0000313" key="8">
    <source>
        <dbReference type="Proteomes" id="UP001285441"/>
    </source>
</evidence>
<feature type="transmembrane region" description="Helical" evidence="6">
    <location>
        <begin position="58"/>
        <end position="77"/>
    </location>
</feature>
<dbReference type="Proteomes" id="UP001285441">
    <property type="component" value="Unassembled WGS sequence"/>
</dbReference>
<keyword evidence="3 6" id="KW-0812">Transmembrane</keyword>
<dbReference type="CDD" id="cd15239">
    <property type="entry name" value="7tm_YRO2_fungal-like"/>
    <property type="match status" value="1"/>
</dbReference>
<evidence type="ECO:0000256" key="3">
    <source>
        <dbReference type="ARBA" id="ARBA00022692"/>
    </source>
</evidence>
<protein>
    <recommendedName>
        <fullName evidence="9">Heat shock protein 30</fullName>
    </recommendedName>
</protein>
<dbReference type="SMART" id="SM01021">
    <property type="entry name" value="Bac_rhodopsin"/>
    <property type="match status" value="1"/>
</dbReference>
<dbReference type="Gene3D" id="1.20.1070.10">
    <property type="entry name" value="Rhodopsin 7-helix transmembrane proteins"/>
    <property type="match status" value="1"/>
</dbReference>
<gene>
    <name evidence="7" type="ORF">B0H63DRAFT_521697</name>
</gene>
<feature type="transmembrane region" description="Helical" evidence="6">
    <location>
        <begin position="105"/>
        <end position="123"/>
    </location>
</feature>
<evidence type="ECO:0000256" key="4">
    <source>
        <dbReference type="ARBA" id="ARBA00022989"/>
    </source>
</evidence>
<accession>A0AAE0NU46</accession>
<comment type="caution">
    <text evidence="7">The sequence shown here is derived from an EMBL/GenBank/DDBJ whole genome shotgun (WGS) entry which is preliminary data.</text>
</comment>
<reference evidence="7" key="1">
    <citation type="journal article" date="2023" name="Mol. Phylogenet. Evol.">
        <title>Genome-scale phylogeny and comparative genomics of the fungal order Sordariales.</title>
        <authorList>
            <person name="Hensen N."/>
            <person name="Bonometti L."/>
            <person name="Westerberg I."/>
            <person name="Brannstrom I.O."/>
            <person name="Guillou S."/>
            <person name="Cros-Aarteil S."/>
            <person name="Calhoun S."/>
            <person name="Haridas S."/>
            <person name="Kuo A."/>
            <person name="Mondo S."/>
            <person name="Pangilinan J."/>
            <person name="Riley R."/>
            <person name="LaButti K."/>
            <person name="Andreopoulos B."/>
            <person name="Lipzen A."/>
            <person name="Chen C."/>
            <person name="Yan M."/>
            <person name="Daum C."/>
            <person name="Ng V."/>
            <person name="Clum A."/>
            <person name="Steindorff A."/>
            <person name="Ohm R.A."/>
            <person name="Martin F."/>
            <person name="Silar P."/>
            <person name="Natvig D.O."/>
            <person name="Lalanne C."/>
            <person name="Gautier V."/>
            <person name="Ament-Velasquez S.L."/>
            <person name="Kruys A."/>
            <person name="Hutchinson M.I."/>
            <person name="Powell A.J."/>
            <person name="Barry K."/>
            <person name="Miller A.N."/>
            <person name="Grigoriev I.V."/>
            <person name="Debuchy R."/>
            <person name="Gladieux P."/>
            <person name="Hiltunen Thoren M."/>
            <person name="Johannesson H."/>
        </authorList>
    </citation>
    <scope>NUCLEOTIDE SEQUENCE</scope>
    <source>
        <strain evidence="7">CBS 232.78</strain>
    </source>
</reference>
<dbReference type="SUPFAM" id="SSF81321">
    <property type="entry name" value="Family A G protein-coupled receptor-like"/>
    <property type="match status" value="1"/>
</dbReference>
<reference evidence="7" key="2">
    <citation type="submission" date="2023-06" db="EMBL/GenBank/DDBJ databases">
        <authorList>
            <consortium name="Lawrence Berkeley National Laboratory"/>
            <person name="Haridas S."/>
            <person name="Hensen N."/>
            <person name="Bonometti L."/>
            <person name="Westerberg I."/>
            <person name="Brannstrom I.O."/>
            <person name="Guillou S."/>
            <person name="Cros-Aarteil S."/>
            <person name="Calhoun S."/>
            <person name="Kuo A."/>
            <person name="Mondo S."/>
            <person name="Pangilinan J."/>
            <person name="Riley R."/>
            <person name="LaButti K."/>
            <person name="Andreopoulos B."/>
            <person name="Lipzen A."/>
            <person name="Chen C."/>
            <person name="Yanf M."/>
            <person name="Daum C."/>
            <person name="Ng V."/>
            <person name="Clum A."/>
            <person name="Steindorff A."/>
            <person name="Ohm R."/>
            <person name="Martin F."/>
            <person name="Silar P."/>
            <person name="Natvig D."/>
            <person name="Lalanne C."/>
            <person name="Gautier V."/>
            <person name="Ament-velasquez S.L."/>
            <person name="Kruys A."/>
            <person name="Hutchinson M.I."/>
            <person name="Powell A.J."/>
            <person name="Barry K."/>
            <person name="Miller A.N."/>
            <person name="Grigoriev I.V."/>
            <person name="Debuchy R."/>
            <person name="Gladieux P."/>
            <person name="Thoren M.H."/>
            <person name="Johannesson H."/>
        </authorList>
    </citation>
    <scope>NUCLEOTIDE SEQUENCE</scope>
    <source>
        <strain evidence="7">CBS 232.78</strain>
    </source>
</reference>
<evidence type="ECO:0008006" key="9">
    <source>
        <dbReference type="Google" id="ProtNLM"/>
    </source>
</evidence>
<dbReference type="InterPro" id="IPR001425">
    <property type="entry name" value="Arc/bac/fun_rhodopsins"/>
</dbReference>
<feature type="transmembrane region" description="Helical" evidence="6">
    <location>
        <begin position="30"/>
        <end position="51"/>
    </location>
</feature>
<dbReference type="EMBL" id="JAULSW010000003">
    <property type="protein sequence ID" value="KAK3387665.1"/>
    <property type="molecule type" value="Genomic_DNA"/>
</dbReference>
<dbReference type="AlphaFoldDB" id="A0AAE0NU46"/>
<evidence type="ECO:0000313" key="7">
    <source>
        <dbReference type="EMBL" id="KAK3387665.1"/>
    </source>
</evidence>
<proteinExistence type="inferred from homology"/>
<evidence type="ECO:0000256" key="5">
    <source>
        <dbReference type="ARBA" id="ARBA00023136"/>
    </source>
</evidence>